<feature type="non-terminal residue" evidence="2">
    <location>
        <position position="104"/>
    </location>
</feature>
<evidence type="ECO:0000313" key="2">
    <source>
        <dbReference type="EMBL" id="SVD16442.1"/>
    </source>
</evidence>
<reference evidence="2" key="1">
    <citation type="submission" date="2018-05" db="EMBL/GenBank/DDBJ databases">
        <authorList>
            <person name="Lanie J.A."/>
            <person name="Ng W.-L."/>
            <person name="Kazmierczak K.M."/>
            <person name="Andrzejewski T.M."/>
            <person name="Davidsen T.M."/>
            <person name="Wayne K.J."/>
            <person name="Tettelin H."/>
            <person name="Glass J.I."/>
            <person name="Rusch D."/>
            <person name="Podicherti R."/>
            <person name="Tsui H.-C.T."/>
            <person name="Winkler M.E."/>
        </authorList>
    </citation>
    <scope>NUCLEOTIDE SEQUENCE</scope>
</reference>
<accession>A0A382T3R1</accession>
<gene>
    <name evidence="2" type="ORF">METZ01_LOCUS369296</name>
</gene>
<dbReference type="EMBL" id="UINC01133484">
    <property type="protein sequence ID" value="SVD16442.1"/>
    <property type="molecule type" value="Genomic_DNA"/>
</dbReference>
<protein>
    <submittedName>
        <fullName evidence="2">Uncharacterized protein</fullName>
    </submittedName>
</protein>
<evidence type="ECO:0000256" key="1">
    <source>
        <dbReference type="SAM" id="MobiDB-lite"/>
    </source>
</evidence>
<proteinExistence type="predicted"/>
<name>A0A382T3R1_9ZZZZ</name>
<feature type="region of interest" description="Disordered" evidence="1">
    <location>
        <begin position="20"/>
        <end position="55"/>
    </location>
</feature>
<sequence>MDRTRKKLIEELIRVGRLIDPAPGTGRRESEDNVEFSGITQQSDMDPPSPVVDLEGLPVVDDVVDRTYTTKDMFADPVGSHVSRVAKALEGQQPAANTSGPRDA</sequence>
<organism evidence="2">
    <name type="scientific">marine metagenome</name>
    <dbReference type="NCBI Taxonomy" id="408172"/>
    <lineage>
        <taxon>unclassified sequences</taxon>
        <taxon>metagenomes</taxon>
        <taxon>ecological metagenomes</taxon>
    </lineage>
</organism>
<dbReference type="AlphaFoldDB" id="A0A382T3R1"/>